<sequence>MKIVIWSTWILCICCLGVLIFLIYHKYKIKKCDNQTTATIIKLEKESYNAGNRTKFFYKLIYRYTVSGIVYEERDVCDSTEPQKYEKGQVVLISYETKNPKNFIVSSEIKSINIDIIRTF</sequence>
<keyword evidence="1" id="KW-0472">Membrane</keyword>
<dbReference type="RefSeq" id="WP_006782856.1">
    <property type="nucleotide sequence ID" value="NZ_JH379030.1"/>
</dbReference>
<gene>
    <name evidence="3" type="ORF">HMPREF9473_04868</name>
</gene>
<dbReference type="Pfam" id="PF12158">
    <property type="entry name" value="DUF3592"/>
    <property type="match status" value="1"/>
</dbReference>
<keyword evidence="4" id="KW-1185">Reference proteome</keyword>
<evidence type="ECO:0000259" key="2">
    <source>
        <dbReference type="Pfam" id="PF12158"/>
    </source>
</evidence>
<name>G5IMZ0_9FIRM</name>
<dbReference type="AlphaFoldDB" id="G5IMZ0"/>
<reference evidence="3 4" key="1">
    <citation type="submission" date="2011-08" db="EMBL/GenBank/DDBJ databases">
        <title>The Genome Sequence of Clostridium hathewayi WAL-18680.</title>
        <authorList>
            <consortium name="The Broad Institute Genome Sequencing Platform"/>
            <person name="Earl A."/>
            <person name="Ward D."/>
            <person name="Feldgarden M."/>
            <person name="Gevers D."/>
            <person name="Finegold S.M."/>
            <person name="Summanen P.H."/>
            <person name="Molitoris D.R."/>
            <person name="Song M."/>
            <person name="Daigneault M."/>
            <person name="Allen-Vercoe E."/>
            <person name="Young S.K."/>
            <person name="Zeng Q."/>
            <person name="Gargeya S."/>
            <person name="Fitzgerald M."/>
            <person name="Haas B."/>
            <person name="Abouelleil A."/>
            <person name="Alvarado L."/>
            <person name="Arachchi H.M."/>
            <person name="Berlin A."/>
            <person name="Brown A."/>
            <person name="Chapman S.B."/>
            <person name="Chen Z."/>
            <person name="Dunbar C."/>
            <person name="Freedman E."/>
            <person name="Gearin G."/>
            <person name="Gellesch M."/>
            <person name="Goldberg J."/>
            <person name="Griggs A."/>
            <person name="Gujja S."/>
            <person name="Heiman D."/>
            <person name="Howarth C."/>
            <person name="Larson L."/>
            <person name="Lui A."/>
            <person name="MacDonald P.J.P."/>
            <person name="Montmayeur A."/>
            <person name="Murphy C."/>
            <person name="Neiman D."/>
            <person name="Pearson M."/>
            <person name="Priest M."/>
            <person name="Roberts A."/>
            <person name="Saif S."/>
            <person name="Shea T."/>
            <person name="Shenoy N."/>
            <person name="Sisk P."/>
            <person name="Stolte C."/>
            <person name="Sykes S."/>
            <person name="Wortman J."/>
            <person name="Nusbaum C."/>
            <person name="Birren B."/>
        </authorList>
    </citation>
    <scope>NUCLEOTIDE SEQUENCE [LARGE SCALE GENOMIC DNA]</scope>
    <source>
        <strain evidence="3 4">WAL-18680</strain>
    </source>
</reference>
<keyword evidence="1" id="KW-1133">Transmembrane helix</keyword>
<evidence type="ECO:0000256" key="1">
    <source>
        <dbReference type="SAM" id="Phobius"/>
    </source>
</evidence>
<evidence type="ECO:0000313" key="3">
    <source>
        <dbReference type="EMBL" id="EHI57146.1"/>
    </source>
</evidence>
<feature type="domain" description="DUF3592" evidence="2">
    <location>
        <begin position="36"/>
        <end position="107"/>
    </location>
</feature>
<protein>
    <recommendedName>
        <fullName evidence="2">DUF3592 domain-containing protein</fullName>
    </recommendedName>
</protein>
<dbReference type="EMBL" id="ADLN01000125">
    <property type="protein sequence ID" value="EHI57146.1"/>
    <property type="molecule type" value="Genomic_DNA"/>
</dbReference>
<dbReference type="Proteomes" id="UP000005384">
    <property type="component" value="Unassembled WGS sequence"/>
</dbReference>
<organism evidence="3 4">
    <name type="scientific">Hungatella hathewayi WAL-18680</name>
    <dbReference type="NCBI Taxonomy" id="742737"/>
    <lineage>
        <taxon>Bacteria</taxon>
        <taxon>Bacillati</taxon>
        <taxon>Bacillota</taxon>
        <taxon>Clostridia</taxon>
        <taxon>Lachnospirales</taxon>
        <taxon>Lachnospiraceae</taxon>
        <taxon>Hungatella</taxon>
    </lineage>
</organism>
<dbReference type="HOGENOM" id="CLU_2325662_0_0_9"/>
<feature type="transmembrane region" description="Helical" evidence="1">
    <location>
        <begin position="6"/>
        <end position="24"/>
    </location>
</feature>
<keyword evidence="1" id="KW-0812">Transmembrane</keyword>
<feature type="non-terminal residue" evidence="3">
    <location>
        <position position="120"/>
    </location>
</feature>
<evidence type="ECO:0000313" key="4">
    <source>
        <dbReference type="Proteomes" id="UP000005384"/>
    </source>
</evidence>
<dbReference type="InterPro" id="IPR021994">
    <property type="entry name" value="DUF3592"/>
</dbReference>
<proteinExistence type="predicted"/>
<comment type="caution">
    <text evidence="3">The sequence shown here is derived from an EMBL/GenBank/DDBJ whole genome shotgun (WGS) entry which is preliminary data.</text>
</comment>
<accession>G5IMZ0</accession>